<evidence type="ECO:0000313" key="1">
    <source>
        <dbReference type="EMBL" id="KAK3010256.1"/>
    </source>
</evidence>
<feature type="non-terminal residue" evidence="1">
    <location>
        <position position="77"/>
    </location>
</feature>
<feature type="non-terminal residue" evidence="1">
    <location>
        <position position="1"/>
    </location>
</feature>
<protein>
    <submittedName>
        <fullName evidence="1">Uncharacterized protein</fullName>
    </submittedName>
</protein>
<keyword evidence="2" id="KW-1185">Reference proteome</keyword>
<gene>
    <name evidence="1" type="ORF">RJ639_011587</name>
</gene>
<organism evidence="1 2">
    <name type="scientific">Escallonia herrerae</name>
    <dbReference type="NCBI Taxonomy" id="1293975"/>
    <lineage>
        <taxon>Eukaryota</taxon>
        <taxon>Viridiplantae</taxon>
        <taxon>Streptophyta</taxon>
        <taxon>Embryophyta</taxon>
        <taxon>Tracheophyta</taxon>
        <taxon>Spermatophyta</taxon>
        <taxon>Magnoliopsida</taxon>
        <taxon>eudicotyledons</taxon>
        <taxon>Gunneridae</taxon>
        <taxon>Pentapetalae</taxon>
        <taxon>asterids</taxon>
        <taxon>campanulids</taxon>
        <taxon>Escalloniales</taxon>
        <taxon>Escalloniaceae</taxon>
        <taxon>Escallonia</taxon>
    </lineage>
</organism>
<proteinExistence type="predicted"/>
<dbReference type="Proteomes" id="UP001188597">
    <property type="component" value="Unassembled WGS sequence"/>
</dbReference>
<evidence type="ECO:0000313" key="2">
    <source>
        <dbReference type="Proteomes" id="UP001188597"/>
    </source>
</evidence>
<sequence length="77" mass="8894">LIFVCTAREHNGYVSPYDDKLKRDNSSSYCLFPTLPSSGKTKSKNPYDKEHLLELNKRVLEKIMPLKTSQALLEKHQ</sequence>
<accession>A0AA88VJS9</accession>
<dbReference type="EMBL" id="JAVXUP010001563">
    <property type="protein sequence ID" value="KAK3010256.1"/>
    <property type="molecule type" value="Genomic_DNA"/>
</dbReference>
<comment type="caution">
    <text evidence="1">The sequence shown here is derived from an EMBL/GenBank/DDBJ whole genome shotgun (WGS) entry which is preliminary data.</text>
</comment>
<name>A0AA88VJS9_9ASTE</name>
<dbReference type="AlphaFoldDB" id="A0AA88VJS9"/>
<reference evidence="1" key="1">
    <citation type="submission" date="2022-12" db="EMBL/GenBank/DDBJ databases">
        <title>Draft genome assemblies for two species of Escallonia (Escalloniales).</title>
        <authorList>
            <person name="Chanderbali A."/>
            <person name="Dervinis C."/>
            <person name="Anghel I."/>
            <person name="Soltis D."/>
            <person name="Soltis P."/>
            <person name="Zapata F."/>
        </authorList>
    </citation>
    <scope>NUCLEOTIDE SEQUENCE</scope>
    <source>
        <strain evidence="1">UCBG64.0493</strain>
        <tissue evidence="1">Leaf</tissue>
    </source>
</reference>